<evidence type="ECO:0000256" key="3">
    <source>
        <dbReference type="ARBA" id="ARBA00022898"/>
    </source>
</evidence>
<protein>
    <submittedName>
        <fullName evidence="7">L-threonine aldolase</fullName>
    </submittedName>
</protein>
<evidence type="ECO:0000313" key="8">
    <source>
        <dbReference type="Proteomes" id="UP000317593"/>
    </source>
</evidence>
<dbReference type="PIRSF" id="PIRSF017617">
    <property type="entry name" value="Thr_aldolase"/>
    <property type="match status" value="1"/>
</dbReference>
<keyword evidence="4" id="KW-0456">Lyase</keyword>
<dbReference type="InterPro" id="IPR015421">
    <property type="entry name" value="PyrdxlP-dep_Trfase_major"/>
</dbReference>
<dbReference type="AlphaFoldDB" id="A0A521D028"/>
<dbReference type="SUPFAM" id="SSF53383">
    <property type="entry name" value="PLP-dependent transferases"/>
    <property type="match status" value="1"/>
</dbReference>
<dbReference type="InterPro" id="IPR023603">
    <property type="entry name" value="Low_specificity_L-TA-like"/>
</dbReference>
<reference evidence="7 8" key="1">
    <citation type="submission" date="2017-05" db="EMBL/GenBank/DDBJ databases">
        <authorList>
            <person name="Varghese N."/>
            <person name="Submissions S."/>
        </authorList>
    </citation>
    <scope>NUCLEOTIDE SEQUENCE [LARGE SCALE GENOMIC DNA]</scope>
    <source>
        <strain evidence="7 8">DSM 21194</strain>
    </source>
</reference>
<evidence type="ECO:0000313" key="7">
    <source>
        <dbReference type="EMBL" id="SMO65055.1"/>
    </source>
</evidence>
<dbReference type="NCBIfam" id="NF041359">
    <property type="entry name" value="GntG_guanitoxin"/>
    <property type="match status" value="1"/>
</dbReference>
<dbReference type="InterPro" id="IPR015424">
    <property type="entry name" value="PyrdxlP-dep_Trfase"/>
</dbReference>
<dbReference type="FunFam" id="3.40.640.10:FF:000030">
    <property type="entry name" value="Low-specificity L-threonine aldolase"/>
    <property type="match status" value="1"/>
</dbReference>
<evidence type="ECO:0000259" key="6">
    <source>
        <dbReference type="Pfam" id="PF01212"/>
    </source>
</evidence>
<keyword evidence="8" id="KW-1185">Reference proteome</keyword>
<dbReference type="InterPro" id="IPR015422">
    <property type="entry name" value="PyrdxlP-dep_Trfase_small"/>
</dbReference>
<evidence type="ECO:0000256" key="5">
    <source>
        <dbReference type="PIRSR" id="PIRSR017617-1"/>
    </source>
</evidence>
<dbReference type="EMBL" id="FXTH01000008">
    <property type="protein sequence ID" value="SMO65055.1"/>
    <property type="molecule type" value="Genomic_DNA"/>
</dbReference>
<comment type="cofactor">
    <cofactor evidence="1">
        <name>pyridoxal 5'-phosphate</name>
        <dbReference type="ChEBI" id="CHEBI:597326"/>
    </cofactor>
</comment>
<gene>
    <name evidence="7" type="ORF">SAMN06265218_10855</name>
</gene>
<dbReference type="GO" id="GO:0005829">
    <property type="term" value="C:cytosol"/>
    <property type="evidence" value="ECO:0007669"/>
    <property type="project" value="TreeGrafter"/>
</dbReference>
<keyword evidence="3" id="KW-0663">Pyridoxal phosphate</keyword>
<name>A0A521D028_9BACT</name>
<proteinExistence type="inferred from homology"/>
<dbReference type="GO" id="GO:0006567">
    <property type="term" value="P:L-threonine catabolic process"/>
    <property type="evidence" value="ECO:0007669"/>
    <property type="project" value="TreeGrafter"/>
</dbReference>
<evidence type="ECO:0000256" key="4">
    <source>
        <dbReference type="ARBA" id="ARBA00023239"/>
    </source>
</evidence>
<sequence>MLSHIQTGSAMTLQVGCCNTKAAWGGQYRSRIFFSFALYFERLPLWGIPKLCNCNLTNRTPMIDLRSDTVTKPTPEMRTAMAEAEVGDDVFAEDPTVNNFELKMANLFGFEAGLFVPSGTMGNQLGVHVLTEPGDEVLIEETGHIFNYESGGAAHLSSVQLRPVRGGRGKLAEEDLKDLVRGAQDWEPNTKVLALENSTNKGGGCCYTDQELRELRDYADEQGLHLHLDGARIWNAMTATETDPGFYGVIADTLSVCFSKGLGAPVGSMLLASAGRIRKARRMRKMWGGGMRQVGILAAAADYAVGNHLSLLSEDHRRARELARTIRTCSKLSIDPESVETNILIFEVLEGTAQKAVERLQEDDIYLVPFGPQTLRATFHFQITDDDLEKVKSAFQSLFG</sequence>
<organism evidence="7 8">
    <name type="scientific">Fodinibius sediminis</name>
    <dbReference type="NCBI Taxonomy" id="1214077"/>
    <lineage>
        <taxon>Bacteria</taxon>
        <taxon>Pseudomonadati</taxon>
        <taxon>Balneolota</taxon>
        <taxon>Balneolia</taxon>
        <taxon>Balneolales</taxon>
        <taxon>Balneolaceae</taxon>
        <taxon>Fodinibius</taxon>
    </lineage>
</organism>
<dbReference type="GO" id="GO:0006545">
    <property type="term" value="P:glycine biosynthetic process"/>
    <property type="evidence" value="ECO:0007669"/>
    <property type="project" value="TreeGrafter"/>
</dbReference>
<dbReference type="Pfam" id="PF01212">
    <property type="entry name" value="Beta_elim_lyase"/>
    <property type="match status" value="1"/>
</dbReference>
<dbReference type="InterPro" id="IPR001597">
    <property type="entry name" value="ArAA_b-elim_lyase/Thr_aldolase"/>
</dbReference>
<evidence type="ECO:0000256" key="1">
    <source>
        <dbReference type="ARBA" id="ARBA00001933"/>
    </source>
</evidence>
<dbReference type="PANTHER" id="PTHR48097:SF9">
    <property type="entry name" value="L-THREONINE ALDOLASE"/>
    <property type="match status" value="1"/>
</dbReference>
<comment type="similarity">
    <text evidence="2">Belongs to the threonine aldolase family.</text>
</comment>
<dbReference type="Proteomes" id="UP000317593">
    <property type="component" value="Unassembled WGS sequence"/>
</dbReference>
<dbReference type="CDD" id="cd06502">
    <property type="entry name" value="TA_like"/>
    <property type="match status" value="1"/>
</dbReference>
<dbReference type="Gene3D" id="3.40.640.10">
    <property type="entry name" value="Type I PLP-dependent aspartate aminotransferase-like (Major domain)"/>
    <property type="match status" value="1"/>
</dbReference>
<feature type="modified residue" description="N6-(pyridoxal phosphate)lysine" evidence="5">
    <location>
        <position position="260"/>
    </location>
</feature>
<dbReference type="Gene3D" id="3.90.1150.10">
    <property type="entry name" value="Aspartate Aminotransferase, domain 1"/>
    <property type="match status" value="1"/>
</dbReference>
<dbReference type="PANTHER" id="PTHR48097">
    <property type="entry name" value="L-THREONINE ALDOLASE-RELATED"/>
    <property type="match status" value="1"/>
</dbReference>
<accession>A0A521D028</accession>
<feature type="domain" description="Aromatic amino acid beta-eliminating lyase/threonine aldolase" evidence="6">
    <location>
        <begin position="64"/>
        <end position="345"/>
    </location>
</feature>
<evidence type="ECO:0000256" key="2">
    <source>
        <dbReference type="ARBA" id="ARBA00006966"/>
    </source>
</evidence>
<dbReference type="GO" id="GO:0008732">
    <property type="term" value="F:L-allo-threonine aldolase activity"/>
    <property type="evidence" value="ECO:0007669"/>
    <property type="project" value="TreeGrafter"/>
</dbReference>